<dbReference type="RefSeq" id="WP_339589288.1">
    <property type="nucleotide sequence ID" value="NZ_JBBHJZ010000007.1"/>
</dbReference>
<comment type="caution">
    <text evidence="3">The sequence shown here is derived from an EMBL/GenBank/DDBJ whole genome shotgun (WGS) entry which is preliminary data.</text>
</comment>
<dbReference type="SMART" id="SM00448">
    <property type="entry name" value="REC"/>
    <property type="match status" value="1"/>
</dbReference>
<evidence type="ECO:0000259" key="2">
    <source>
        <dbReference type="PROSITE" id="PS50110"/>
    </source>
</evidence>
<name>A0ABU8S1X4_9SPHN</name>
<accession>A0ABU8S1X4</accession>
<reference evidence="3 4" key="1">
    <citation type="submission" date="2024-03" db="EMBL/GenBank/DDBJ databases">
        <authorList>
            <person name="Jo J.-H."/>
        </authorList>
    </citation>
    <scope>NUCLEOTIDE SEQUENCE [LARGE SCALE GENOMIC DNA]</scope>
    <source>
        <strain evidence="3 4">PS1R-30</strain>
    </source>
</reference>
<dbReference type="SUPFAM" id="SSF52172">
    <property type="entry name" value="CheY-like"/>
    <property type="match status" value="1"/>
</dbReference>
<dbReference type="EMBL" id="JBBHJZ010000007">
    <property type="protein sequence ID" value="MEJ5979349.1"/>
    <property type="molecule type" value="Genomic_DNA"/>
</dbReference>
<feature type="modified residue" description="4-aspartylphosphate" evidence="1">
    <location>
        <position position="86"/>
    </location>
</feature>
<dbReference type="InterPro" id="IPR001789">
    <property type="entry name" value="Sig_transdc_resp-reg_receiver"/>
</dbReference>
<feature type="domain" description="Response regulatory" evidence="2">
    <location>
        <begin position="36"/>
        <end position="146"/>
    </location>
</feature>
<sequence>MSPRKDESRNFFARSRVSTRYPLAIDQTMSILNGQRILVLEEQASIGRLLLDMLEAMNCRVIGPATRIPEAFALLVEHDVDAAILDVKIEGQPSLPIAEELLRRGIPWAFASANETDDLAHRYEDVPIITKPFSSDHIGNVLRSLLARNRS</sequence>
<dbReference type="PROSITE" id="PS50110">
    <property type="entry name" value="RESPONSE_REGULATORY"/>
    <property type="match status" value="1"/>
</dbReference>
<dbReference type="Gene3D" id="3.40.50.2300">
    <property type="match status" value="1"/>
</dbReference>
<gene>
    <name evidence="3" type="ORF">WG901_22030</name>
</gene>
<proteinExistence type="predicted"/>
<evidence type="ECO:0000313" key="3">
    <source>
        <dbReference type="EMBL" id="MEJ5979349.1"/>
    </source>
</evidence>
<keyword evidence="1" id="KW-0597">Phosphoprotein</keyword>
<keyword evidence="4" id="KW-1185">Reference proteome</keyword>
<evidence type="ECO:0000256" key="1">
    <source>
        <dbReference type="PROSITE-ProRule" id="PRU00169"/>
    </source>
</evidence>
<protein>
    <recommendedName>
        <fullName evidence="2">Response regulatory domain-containing protein</fullName>
    </recommendedName>
</protein>
<evidence type="ECO:0000313" key="4">
    <source>
        <dbReference type="Proteomes" id="UP001361239"/>
    </source>
</evidence>
<dbReference type="Proteomes" id="UP001361239">
    <property type="component" value="Unassembled WGS sequence"/>
</dbReference>
<dbReference type="InterPro" id="IPR011006">
    <property type="entry name" value="CheY-like_superfamily"/>
</dbReference>
<organism evidence="3 4">
    <name type="scientific">Novosphingobium anseongense</name>
    <dbReference type="NCBI Taxonomy" id="3133436"/>
    <lineage>
        <taxon>Bacteria</taxon>
        <taxon>Pseudomonadati</taxon>
        <taxon>Pseudomonadota</taxon>
        <taxon>Alphaproteobacteria</taxon>
        <taxon>Sphingomonadales</taxon>
        <taxon>Sphingomonadaceae</taxon>
        <taxon>Novosphingobium</taxon>
    </lineage>
</organism>